<feature type="compositionally biased region" description="Low complexity" evidence="7">
    <location>
        <begin position="116"/>
        <end position="138"/>
    </location>
</feature>
<dbReference type="GO" id="GO:0005524">
    <property type="term" value="F:ATP binding"/>
    <property type="evidence" value="ECO:0007669"/>
    <property type="project" value="UniProtKB-UniRule"/>
</dbReference>
<dbReference type="GO" id="GO:0034501">
    <property type="term" value="P:protein localization to kinetochore"/>
    <property type="evidence" value="ECO:0007669"/>
    <property type="project" value="TreeGrafter"/>
</dbReference>
<accession>A0A914WBD4</accession>
<dbReference type="GO" id="GO:0007094">
    <property type="term" value="P:mitotic spindle assembly checkpoint signaling"/>
    <property type="evidence" value="ECO:0007669"/>
    <property type="project" value="TreeGrafter"/>
</dbReference>
<reference evidence="10" key="1">
    <citation type="submission" date="2022-11" db="UniProtKB">
        <authorList>
            <consortium name="WormBaseParasite"/>
        </authorList>
    </citation>
    <scope>IDENTIFICATION</scope>
</reference>
<keyword evidence="3 6" id="KW-0547">Nucleotide-binding</keyword>
<dbReference type="FunFam" id="3.30.200.20:FF:000131">
    <property type="entry name" value="Dual specificity protein kinase TTK"/>
    <property type="match status" value="1"/>
</dbReference>
<dbReference type="GO" id="GO:0000776">
    <property type="term" value="C:kinetochore"/>
    <property type="evidence" value="ECO:0007669"/>
    <property type="project" value="TreeGrafter"/>
</dbReference>
<dbReference type="InterPro" id="IPR027084">
    <property type="entry name" value="Mps1_cat"/>
</dbReference>
<dbReference type="GO" id="GO:0005634">
    <property type="term" value="C:nucleus"/>
    <property type="evidence" value="ECO:0007669"/>
    <property type="project" value="TreeGrafter"/>
</dbReference>
<evidence type="ECO:0000256" key="5">
    <source>
        <dbReference type="ARBA" id="ARBA00022840"/>
    </source>
</evidence>
<evidence type="ECO:0000313" key="9">
    <source>
        <dbReference type="Proteomes" id="UP000887566"/>
    </source>
</evidence>
<evidence type="ECO:0000259" key="8">
    <source>
        <dbReference type="PROSITE" id="PS50011"/>
    </source>
</evidence>
<evidence type="ECO:0000313" key="10">
    <source>
        <dbReference type="WBParaSite" id="PSAMB.scaffold3679size17291.g22187.t1"/>
    </source>
</evidence>
<evidence type="ECO:0000256" key="3">
    <source>
        <dbReference type="ARBA" id="ARBA00022741"/>
    </source>
</evidence>
<dbReference type="Pfam" id="PF00069">
    <property type="entry name" value="Pkinase"/>
    <property type="match status" value="1"/>
</dbReference>
<keyword evidence="2" id="KW-0808">Transferase</keyword>
<dbReference type="AlphaFoldDB" id="A0A914WBD4"/>
<dbReference type="GO" id="GO:0033316">
    <property type="term" value="P:meiotic spindle assembly checkpoint signaling"/>
    <property type="evidence" value="ECO:0007669"/>
    <property type="project" value="TreeGrafter"/>
</dbReference>
<dbReference type="SMART" id="SM00220">
    <property type="entry name" value="S_TKc"/>
    <property type="match status" value="1"/>
</dbReference>
<dbReference type="PANTHER" id="PTHR22974">
    <property type="entry name" value="MIXED LINEAGE PROTEIN KINASE"/>
    <property type="match status" value="1"/>
</dbReference>
<name>A0A914WBD4_9BILA</name>
<dbReference type="InterPro" id="IPR008271">
    <property type="entry name" value="Ser/Thr_kinase_AS"/>
</dbReference>
<feature type="binding site" evidence="6">
    <location>
        <position position="246"/>
    </location>
    <ligand>
        <name>ATP</name>
        <dbReference type="ChEBI" id="CHEBI:30616"/>
    </ligand>
</feature>
<dbReference type="GO" id="GO:0004674">
    <property type="term" value="F:protein serine/threonine kinase activity"/>
    <property type="evidence" value="ECO:0007669"/>
    <property type="project" value="UniProtKB-KW"/>
</dbReference>
<dbReference type="PROSITE" id="PS50011">
    <property type="entry name" value="PROTEIN_KINASE_DOM"/>
    <property type="match status" value="1"/>
</dbReference>
<keyword evidence="1" id="KW-0723">Serine/threonine-protein kinase</keyword>
<feature type="region of interest" description="Disordered" evidence="7">
    <location>
        <begin position="482"/>
        <end position="501"/>
    </location>
</feature>
<feature type="region of interest" description="Disordered" evidence="7">
    <location>
        <begin position="116"/>
        <end position="195"/>
    </location>
</feature>
<evidence type="ECO:0000256" key="2">
    <source>
        <dbReference type="ARBA" id="ARBA00022679"/>
    </source>
</evidence>
<dbReference type="InterPro" id="IPR017441">
    <property type="entry name" value="Protein_kinase_ATP_BS"/>
</dbReference>
<dbReference type="InterPro" id="IPR011009">
    <property type="entry name" value="Kinase-like_dom_sf"/>
</dbReference>
<dbReference type="SUPFAM" id="SSF56112">
    <property type="entry name" value="Protein kinase-like (PK-like)"/>
    <property type="match status" value="1"/>
</dbReference>
<dbReference type="InterPro" id="IPR000719">
    <property type="entry name" value="Prot_kinase_dom"/>
</dbReference>
<organism evidence="9 10">
    <name type="scientific">Plectus sambesii</name>
    <dbReference type="NCBI Taxonomy" id="2011161"/>
    <lineage>
        <taxon>Eukaryota</taxon>
        <taxon>Metazoa</taxon>
        <taxon>Ecdysozoa</taxon>
        <taxon>Nematoda</taxon>
        <taxon>Chromadorea</taxon>
        <taxon>Plectida</taxon>
        <taxon>Plectina</taxon>
        <taxon>Plectoidea</taxon>
        <taxon>Plectidae</taxon>
        <taxon>Plectus</taxon>
    </lineage>
</organism>
<feature type="domain" description="Protein kinase" evidence="8">
    <location>
        <begin position="217"/>
        <end position="484"/>
    </location>
</feature>
<dbReference type="Gene3D" id="1.10.510.10">
    <property type="entry name" value="Transferase(Phosphotransferase) domain 1"/>
    <property type="match status" value="1"/>
</dbReference>
<evidence type="ECO:0000256" key="6">
    <source>
        <dbReference type="PROSITE-ProRule" id="PRU10141"/>
    </source>
</evidence>
<proteinExistence type="predicted"/>
<dbReference type="PROSITE" id="PS00108">
    <property type="entry name" value="PROTEIN_KINASE_ST"/>
    <property type="match status" value="1"/>
</dbReference>
<dbReference type="FunFam" id="1.10.510.10:FF:000224">
    <property type="entry name" value="serine/threonine-protein kinase mph1 isoform X1"/>
    <property type="match status" value="1"/>
</dbReference>
<keyword evidence="4" id="KW-0418">Kinase</keyword>
<dbReference type="PANTHER" id="PTHR22974:SF21">
    <property type="entry name" value="DUAL SPECIFICITY PROTEIN KINASE TTK"/>
    <property type="match status" value="1"/>
</dbReference>
<feature type="region of interest" description="Disordered" evidence="7">
    <location>
        <begin position="1"/>
        <end position="26"/>
    </location>
</feature>
<dbReference type="WBParaSite" id="PSAMB.scaffold3679size17291.g22187.t1">
    <property type="protein sequence ID" value="PSAMB.scaffold3679size17291.g22187.t1"/>
    <property type="gene ID" value="PSAMB.scaffold3679size17291.g22187"/>
</dbReference>
<evidence type="ECO:0000256" key="1">
    <source>
        <dbReference type="ARBA" id="ARBA00022527"/>
    </source>
</evidence>
<protein>
    <submittedName>
        <fullName evidence="10">Protein kinase domain-containing protein</fullName>
    </submittedName>
</protein>
<keyword evidence="9" id="KW-1185">Reference proteome</keyword>
<dbReference type="GO" id="GO:0004712">
    <property type="term" value="F:protein serine/threonine/tyrosine kinase activity"/>
    <property type="evidence" value="ECO:0007669"/>
    <property type="project" value="TreeGrafter"/>
</dbReference>
<dbReference type="Proteomes" id="UP000887566">
    <property type="component" value="Unplaced"/>
</dbReference>
<dbReference type="CDD" id="cd14131">
    <property type="entry name" value="PKc_Mps1"/>
    <property type="match status" value="1"/>
</dbReference>
<evidence type="ECO:0000256" key="7">
    <source>
        <dbReference type="SAM" id="MobiDB-lite"/>
    </source>
</evidence>
<evidence type="ECO:0000256" key="4">
    <source>
        <dbReference type="ARBA" id="ARBA00022777"/>
    </source>
</evidence>
<keyword evidence="5 6" id="KW-0067">ATP-binding</keyword>
<sequence>MSSFGESEGLSTTSPLDRSATSTNEKVTALRKRLSEFMKGLEEKGRQCEERLAAVAEQHELEIASAYNQSKTEPLVGTSNAIAASELDDDGGNSVPDAWISCSSASATPIKSERSAAASTATSTPIQMASVSSFSSDSQQRRRSKSVDASAASQQLAKEKQSAPVPSASSGALKEQRELMGPPAPPPPIRSSVSATNLTSVSDSLKIKPIYINSRQYAVLNMLGKGGSSKVYQVYDEEHQRCLAVKCVDLRDAELVVRRAYENEIKLLERLQKSNRVVRLFDYEKRGDDLFVLMEKGDTDFSTFLKGRRNELSDKLVSFYWAEMLQCVKVIHEAGIVHSDLKPCNFLLVGGNLKLIDFGIASAIPSNKTAVTKDSQMGTINYMSPETIKSTASSSQEARFKIPLKSDVWSLGCILYNMVYGRTPFQHIANTYSKMLAIVDPNTPIQFPPTPIANPQLINVMQLCLRRDPKQRPSVPELLEHPYLSKSRPTPPMTSFDSPGVDQEELLQLGKRLGENTPRTNARLLKRVLGQVQAGQHLDLDQM</sequence>
<dbReference type="Gene3D" id="3.30.200.20">
    <property type="entry name" value="Phosphorylase Kinase, domain 1"/>
    <property type="match status" value="1"/>
</dbReference>
<dbReference type="GO" id="GO:0098813">
    <property type="term" value="P:nuclear chromosome segregation"/>
    <property type="evidence" value="ECO:0007669"/>
    <property type="project" value="UniProtKB-ARBA"/>
</dbReference>
<dbReference type="PROSITE" id="PS00107">
    <property type="entry name" value="PROTEIN_KINASE_ATP"/>
    <property type="match status" value="1"/>
</dbReference>